<protein>
    <recommendedName>
        <fullName evidence="2">YhdP central domain-containing protein</fullName>
    </recommendedName>
</protein>
<evidence type="ECO:0000313" key="3">
    <source>
        <dbReference type="EMBL" id="MBU2761770.1"/>
    </source>
</evidence>
<evidence type="ECO:0000259" key="2">
    <source>
        <dbReference type="Pfam" id="PF13116"/>
    </source>
</evidence>
<sequence>MADAHADAPHQAGLRQSLRRLAVGYAQILAVLVAGALLLILAAYLFFIYRPELLRDYLRSALIQHFSEPVQLSAIRTGWKGGPTVQFQHLLIGSAVHPDLSLNDVNLQLFVLPLFAGDLLVRKLDVTSGSVKLLKNAQGHWQLAGLKPGQSKGHFNLKLDPARLHIQHFLIKLPDNNHSTDLHLQWLSTGGLRPDMQVHLDWAQGGSLEYAGAVRSIFARSARSAGNGQWAVHGLPLAWLHELDGRFPALQGVLSAEGSLVWQGGLPSALDGHFQWKHPGFSGRKATRVEGQLRWQGRAHSGQLEISQIRGISAQPLSARLRLHWQGRLQGDFRAKNLPVQLVMDIVGPLLPAHWQNWRQSSWHGSLRDMQVHFAKIRNSQKLGWQLQTRLDDLDIPALGQAPRLDGLSGQLDFQPQQFNLHLQSRQLNVFWPRYFAHPWFLQKVSGNISGRWNAQHWSLQAAPLLVHGPGDLRLTASIGPQQLHLQARLQHLPVRDINTFLPNQGISPALQRWLSRAFLSGTLAKADLRWQGPWQRLPQNRNHEHLNLQAHFHNVHLHYAPRWPDAEHLEALLQWTGNDLTVRSQGDVAGIPVREAQVSIGNLDTAYASPLYAEINTPLAMAKLLPYLRQTPILSQAQTLPLQLSGEGQLHLALKVPFHHEKTRIQGVLALQKAGMKIGNWQAESISGPIHFQRDAISAKNLQGQFVGGPAQLSLQAQELDHRANLQMQLQGSLQAGQLPLPQSWQSRLHGVIPYQVSGTLENGRLRLLGDTRLQRSRSTLPAPFNWNYADESRVNISGQGLWHRAFDLTVHAAQGQARLSWKRKGRHWQWRAAALRLGAGSLPKMPGHGVMIDGQGKVLPVDEWFALLPEGGLGGSLPTTRFDLHWQQVQLLGQVWQHTRMQGEARGRNWHLHWRSPQSAGKLTYQAARGPAQAAAIHLNVQKLILSPAQTEHLQSVRLTSGVPSSPAWATGSPLDLDAHMDHLDWRGHRANEVTLQAERSARGWQLSALQGEWLGSHWDLSGAWQPHDGGRSTLQGTVQSHNIGPALEAVGMNSLEYGQARYTGKISWPGAPWKWKVQHLQGTIQSSIKNGRLKKMGTDVSWLVYVNPTTLLKDLLTLDYRPLFGEGLFFHELSASFVLGKGLARSQDIRLNSSALAMHGAGVLDMVDQQMNLNLQVYPLQSFDWLLGHFPLLGPALFGNSGKVLKLDYRAQGSWEHPMVTRISSSSAKDK</sequence>
<organism evidence="3 4">
    <name type="scientific">Acidithiobacillus sulfurivorans</name>
    <dbReference type="NCBI Taxonomy" id="1958756"/>
    <lineage>
        <taxon>Bacteria</taxon>
        <taxon>Pseudomonadati</taxon>
        <taxon>Pseudomonadota</taxon>
        <taxon>Acidithiobacillia</taxon>
        <taxon>Acidithiobacillales</taxon>
        <taxon>Acidithiobacillaceae</taxon>
        <taxon>Acidithiobacillus</taxon>
    </lineage>
</organism>
<dbReference type="RefSeq" id="WP_215885245.1">
    <property type="nucleotide sequence ID" value="NZ_JAAOMP010000174.1"/>
</dbReference>
<accession>A0ABS6A2Y5</accession>
<keyword evidence="1" id="KW-0812">Transmembrane</keyword>
<keyword evidence="1" id="KW-0472">Membrane</keyword>
<reference evidence="3 4" key="1">
    <citation type="journal article" date="2021" name="ISME J.">
        <title>Genomic evolution of the class Acidithiobacillia: deep-branching Proteobacteria living in extreme acidic conditions.</title>
        <authorList>
            <person name="Moya-Beltran A."/>
            <person name="Beard S."/>
            <person name="Rojas-Villalobos C."/>
            <person name="Issotta F."/>
            <person name="Gallardo Y."/>
            <person name="Ulloa R."/>
            <person name="Giaveno A."/>
            <person name="Degli Esposti M."/>
            <person name="Johnson D.B."/>
            <person name="Quatrini R."/>
        </authorList>
    </citation>
    <scope>NUCLEOTIDE SEQUENCE [LARGE SCALE GENOMIC DNA]</scope>
    <source>
        <strain evidence="3 4">RW2</strain>
    </source>
</reference>
<dbReference type="PANTHER" id="PTHR38690:SF1">
    <property type="entry name" value="PROTEASE"/>
    <property type="match status" value="1"/>
</dbReference>
<name>A0ABS6A2Y5_9PROT</name>
<comment type="caution">
    <text evidence="3">The sequence shown here is derived from an EMBL/GenBank/DDBJ whole genome shotgun (WGS) entry which is preliminary data.</text>
</comment>
<gene>
    <name evidence="3" type="ORF">HAP95_16685</name>
</gene>
<dbReference type="Proteomes" id="UP000755654">
    <property type="component" value="Unassembled WGS sequence"/>
</dbReference>
<keyword evidence="1" id="KW-1133">Transmembrane helix</keyword>
<dbReference type="InterPro" id="IPR011836">
    <property type="entry name" value="YhdP"/>
</dbReference>
<dbReference type="PANTHER" id="PTHR38690">
    <property type="entry name" value="PROTEASE-RELATED"/>
    <property type="match status" value="1"/>
</dbReference>
<dbReference type="EMBL" id="JAAOMP010000174">
    <property type="protein sequence ID" value="MBU2761770.1"/>
    <property type="molecule type" value="Genomic_DNA"/>
</dbReference>
<evidence type="ECO:0000313" key="4">
    <source>
        <dbReference type="Proteomes" id="UP000755654"/>
    </source>
</evidence>
<feature type="transmembrane region" description="Helical" evidence="1">
    <location>
        <begin position="21"/>
        <end position="49"/>
    </location>
</feature>
<feature type="domain" description="YhdP central" evidence="2">
    <location>
        <begin position="30"/>
        <end position="1223"/>
    </location>
</feature>
<keyword evidence="4" id="KW-1185">Reference proteome</keyword>
<evidence type="ECO:0000256" key="1">
    <source>
        <dbReference type="SAM" id="Phobius"/>
    </source>
</evidence>
<proteinExistence type="predicted"/>
<dbReference type="InterPro" id="IPR025263">
    <property type="entry name" value="YhdP_central"/>
</dbReference>
<dbReference type="Pfam" id="PF13116">
    <property type="entry name" value="YhdP"/>
    <property type="match status" value="1"/>
</dbReference>